<dbReference type="InterPro" id="IPR009725">
    <property type="entry name" value="3_dmu_93_MTrfase"/>
</dbReference>
<dbReference type="InterPro" id="IPR029068">
    <property type="entry name" value="Glyas_Bleomycin-R_OHBP_Dase"/>
</dbReference>
<reference evidence="2 3" key="1">
    <citation type="journal article" date="2013" name="Genome Announc.">
        <title>Draft genome sequence of the moderately halophilic gammaproteobacterium Halomonas anticariensis FP35.</title>
        <authorList>
            <person name="Tahrioui A."/>
            <person name="Quesada E."/>
            <person name="Llamas I."/>
        </authorList>
    </citation>
    <scope>NUCLEOTIDE SEQUENCE [LARGE SCALE GENOMIC DNA]</scope>
    <source>
        <strain evidence="3">DSM 16096 / CECT 5854 / LMG 22089 / FP35</strain>
    </source>
</reference>
<dbReference type="STRING" id="1121939.L861_17310"/>
<organism evidence="2 3">
    <name type="scientific">Litchfieldella anticariensis (strain DSM 16096 / CECT 5854 / CIP 108499 / LMG 22089 / FP35)</name>
    <name type="common">Halomonas anticariensis</name>
    <dbReference type="NCBI Taxonomy" id="1121939"/>
    <lineage>
        <taxon>Bacteria</taxon>
        <taxon>Pseudomonadati</taxon>
        <taxon>Pseudomonadota</taxon>
        <taxon>Gammaproteobacteria</taxon>
        <taxon>Oceanospirillales</taxon>
        <taxon>Halomonadaceae</taxon>
        <taxon>Litchfieldella</taxon>
    </lineage>
</organism>
<dbReference type="Proteomes" id="UP000014463">
    <property type="component" value="Unassembled WGS sequence"/>
</dbReference>
<dbReference type="EMBL" id="ASTJ01000012">
    <property type="protein sequence ID" value="EPC03301.1"/>
    <property type="molecule type" value="Genomic_DNA"/>
</dbReference>
<name>S2LF08_LITA3</name>
<dbReference type="PATRIC" id="fig|1121939.11.peg.931"/>
<dbReference type="PIRSF" id="PIRSF021700">
    <property type="entry name" value="3_dmu_93_MTrfase"/>
    <property type="match status" value="1"/>
</dbReference>
<evidence type="ECO:0000313" key="2">
    <source>
        <dbReference type="EMBL" id="EPC03301.1"/>
    </source>
</evidence>
<evidence type="ECO:0000259" key="1">
    <source>
        <dbReference type="Pfam" id="PF06983"/>
    </source>
</evidence>
<dbReference type="AlphaFoldDB" id="S2LF08"/>
<protein>
    <recommendedName>
        <fullName evidence="1">PhnB-like domain-containing protein</fullName>
    </recommendedName>
</protein>
<sequence>MAIIQRITPCLWFDDQAEEAAEFYTSIFDNSGISNVTRYSEAGQEIHGKPPGSVMVVAFELDGQAFTALNGGPLFQFNEAISLQIDCENQAEVDHFWDKLSEGGDENAQQCGWLKDKYGLSWQVVPRALIEMLSGPDAEKSQRVFQAMLGMKKIDITELERVYAA</sequence>
<evidence type="ECO:0000313" key="3">
    <source>
        <dbReference type="Proteomes" id="UP000014463"/>
    </source>
</evidence>
<keyword evidence="3" id="KW-1185">Reference proteome</keyword>
<gene>
    <name evidence="2" type="ORF">L861_17310</name>
</gene>
<dbReference type="SUPFAM" id="SSF54593">
    <property type="entry name" value="Glyoxalase/Bleomycin resistance protein/Dihydroxybiphenyl dioxygenase"/>
    <property type="match status" value="1"/>
</dbReference>
<dbReference type="PANTHER" id="PTHR33990">
    <property type="entry name" value="PROTEIN YJDN-RELATED"/>
    <property type="match status" value="1"/>
</dbReference>
<dbReference type="InterPro" id="IPR028973">
    <property type="entry name" value="PhnB-like"/>
</dbReference>
<accession>S2LF08</accession>
<dbReference type="Gene3D" id="3.10.180.10">
    <property type="entry name" value="2,3-Dihydroxybiphenyl 1,2-Dioxygenase, domain 1"/>
    <property type="match status" value="1"/>
</dbReference>
<comment type="caution">
    <text evidence="2">The sequence shown here is derived from an EMBL/GenBank/DDBJ whole genome shotgun (WGS) entry which is preliminary data.</text>
</comment>
<feature type="domain" description="PhnB-like" evidence="1">
    <location>
        <begin position="5"/>
        <end position="125"/>
    </location>
</feature>
<proteinExistence type="predicted"/>
<dbReference type="Pfam" id="PF06983">
    <property type="entry name" value="3-dmu-9_3-mt"/>
    <property type="match status" value="1"/>
</dbReference>
<dbReference type="CDD" id="cd06588">
    <property type="entry name" value="PhnB_like"/>
    <property type="match status" value="1"/>
</dbReference>
<dbReference type="PANTHER" id="PTHR33990:SF2">
    <property type="entry name" value="PHNB-LIKE DOMAIN-CONTAINING PROTEIN"/>
    <property type="match status" value="1"/>
</dbReference>
<dbReference type="OrthoDB" id="5293819at2"/>
<dbReference type="RefSeq" id="WP_016415415.1">
    <property type="nucleotide sequence ID" value="NZ_AUAB01000001.1"/>
</dbReference>
<dbReference type="eggNOG" id="COG3865">
    <property type="taxonomic scope" value="Bacteria"/>
</dbReference>